<evidence type="ECO:0000313" key="3">
    <source>
        <dbReference type="WBParaSite" id="SSLN_0000203901-mRNA-1"/>
    </source>
</evidence>
<dbReference type="Proteomes" id="UP000275846">
    <property type="component" value="Unassembled WGS sequence"/>
</dbReference>
<sequence>MRQAILTLILPLSLPLDIILHLTTTITIFVSINTIITLIQCAYVNARSRHGIVIKPGGYVCNCRPIIKIITYVATIKIINTTSLYDFSVLPDRRTGAGYQVFTQGSADLVSTLCDNVWDGREISPLTETDRGRILDFYNRNVSTAYCIAFSYTPLLRSLPLLPSRPRVSIHDSACGEELTHVADTKPVKSVVLELPVVSLLAIFNLTKVENRLRIPWRVQ</sequence>
<dbReference type="WBParaSite" id="SSLN_0000203901-mRNA-1">
    <property type="protein sequence ID" value="SSLN_0000203901-mRNA-1"/>
    <property type="gene ID" value="SSLN_0000203901"/>
</dbReference>
<evidence type="ECO:0000313" key="2">
    <source>
        <dbReference type="Proteomes" id="UP000275846"/>
    </source>
</evidence>
<keyword evidence="2" id="KW-1185">Reference proteome</keyword>
<dbReference type="PANTHER" id="PTHR13219">
    <property type="entry name" value="TRANSMEMBRANE PROTEIN 94"/>
    <property type="match status" value="1"/>
</dbReference>
<protein>
    <submittedName>
        <fullName evidence="3">Pectinesterase</fullName>
    </submittedName>
</protein>
<gene>
    <name evidence="1" type="ORF">SSLN_LOCUS1970</name>
</gene>
<name>A0A183SCM2_SCHSO</name>
<dbReference type="GO" id="GO:0000166">
    <property type="term" value="F:nucleotide binding"/>
    <property type="evidence" value="ECO:0007669"/>
    <property type="project" value="InterPro"/>
</dbReference>
<dbReference type="AlphaFoldDB" id="A0A183SCM2"/>
<dbReference type="EMBL" id="UYSU01011336">
    <property type="protein sequence ID" value="VDL88355.1"/>
    <property type="molecule type" value="Genomic_DNA"/>
</dbReference>
<dbReference type="PANTHER" id="PTHR13219:SF6">
    <property type="entry name" value="TRANSMEMBRANE PROTEIN 94"/>
    <property type="match status" value="1"/>
</dbReference>
<dbReference type="OrthoDB" id="5568754at2759"/>
<evidence type="ECO:0000313" key="1">
    <source>
        <dbReference type="EMBL" id="VDL88355.1"/>
    </source>
</evidence>
<dbReference type="InterPro" id="IPR023299">
    <property type="entry name" value="ATPase_P-typ_cyto_dom_N"/>
</dbReference>
<dbReference type="SUPFAM" id="SSF81660">
    <property type="entry name" value="Metal cation-transporting ATPase, ATP-binding domain N"/>
    <property type="match status" value="1"/>
</dbReference>
<reference evidence="1 2" key="2">
    <citation type="submission" date="2018-11" db="EMBL/GenBank/DDBJ databases">
        <authorList>
            <consortium name="Pathogen Informatics"/>
        </authorList>
    </citation>
    <scope>NUCLEOTIDE SEQUENCE [LARGE SCALE GENOMIC DNA]</scope>
    <source>
        <strain evidence="1 2">NST_G2</strain>
    </source>
</reference>
<accession>A0A183SCM2</accession>
<proteinExistence type="predicted"/>
<organism evidence="3">
    <name type="scientific">Schistocephalus solidus</name>
    <name type="common">Tapeworm</name>
    <dbReference type="NCBI Taxonomy" id="70667"/>
    <lineage>
        <taxon>Eukaryota</taxon>
        <taxon>Metazoa</taxon>
        <taxon>Spiralia</taxon>
        <taxon>Lophotrochozoa</taxon>
        <taxon>Platyhelminthes</taxon>
        <taxon>Cestoda</taxon>
        <taxon>Eucestoda</taxon>
        <taxon>Diphyllobothriidea</taxon>
        <taxon>Diphyllobothriidae</taxon>
        <taxon>Schistocephalus</taxon>
    </lineage>
</organism>
<dbReference type="InterPro" id="IPR039720">
    <property type="entry name" value="TMEM94"/>
</dbReference>
<reference evidence="3" key="1">
    <citation type="submission" date="2016-06" db="UniProtKB">
        <authorList>
            <consortium name="WormBaseParasite"/>
        </authorList>
    </citation>
    <scope>IDENTIFICATION</scope>
</reference>